<proteinExistence type="predicted"/>
<accession>A0ABS9MFI0</accession>
<gene>
    <name evidence="3" type="ORF">L0P57_01215</name>
</gene>
<protein>
    <recommendedName>
        <fullName evidence="5">OadG family protein</fullName>
    </recommendedName>
</protein>
<feature type="compositionally biased region" description="Basic and acidic residues" evidence="1">
    <location>
        <begin position="57"/>
        <end position="72"/>
    </location>
</feature>
<evidence type="ECO:0000256" key="2">
    <source>
        <dbReference type="SAM" id="Phobius"/>
    </source>
</evidence>
<keyword evidence="4" id="KW-1185">Reference proteome</keyword>
<dbReference type="Proteomes" id="UP001298681">
    <property type="component" value="Unassembled WGS sequence"/>
</dbReference>
<feature type="region of interest" description="Disordered" evidence="1">
    <location>
        <begin position="41"/>
        <end position="72"/>
    </location>
</feature>
<name>A0ABS9MFI0_9FIRM</name>
<dbReference type="RefSeq" id="WP_087230490.1">
    <property type="nucleotide sequence ID" value="NZ_JAKNHQ010000001.1"/>
</dbReference>
<organism evidence="3 4">
    <name type="scientific">Anaeromassilibacillus senegalensis</name>
    <dbReference type="NCBI Taxonomy" id="1673717"/>
    <lineage>
        <taxon>Bacteria</taxon>
        <taxon>Bacillati</taxon>
        <taxon>Bacillota</taxon>
        <taxon>Clostridia</taxon>
        <taxon>Eubacteriales</taxon>
        <taxon>Acutalibacteraceae</taxon>
        <taxon>Anaeromassilibacillus</taxon>
    </lineage>
</organism>
<keyword evidence="2" id="KW-0812">Transmembrane</keyword>
<comment type="caution">
    <text evidence="3">The sequence shown here is derived from an EMBL/GenBank/DDBJ whole genome shotgun (WGS) entry which is preliminary data.</text>
</comment>
<evidence type="ECO:0008006" key="5">
    <source>
        <dbReference type="Google" id="ProtNLM"/>
    </source>
</evidence>
<evidence type="ECO:0000313" key="4">
    <source>
        <dbReference type="Proteomes" id="UP001298681"/>
    </source>
</evidence>
<dbReference type="EMBL" id="JAKNHQ010000001">
    <property type="protein sequence ID" value="MCG4609564.1"/>
    <property type="molecule type" value="Genomic_DNA"/>
</dbReference>
<evidence type="ECO:0000256" key="1">
    <source>
        <dbReference type="SAM" id="MobiDB-lite"/>
    </source>
</evidence>
<keyword evidence="2" id="KW-0472">Membrane</keyword>
<reference evidence="3 4" key="1">
    <citation type="submission" date="2022-01" db="EMBL/GenBank/DDBJ databases">
        <title>Collection of gut derived symbiotic bacterial strains cultured from healthy donors.</title>
        <authorList>
            <person name="Lin H."/>
            <person name="Kohout C."/>
            <person name="Waligurski E."/>
            <person name="Pamer E.G."/>
        </authorList>
    </citation>
    <scope>NUCLEOTIDE SEQUENCE [LARGE SCALE GENOMIC DNA]</scope>
    <source>
        <strain evidence="3 4">DFI.7.58</strain>
    </source>
</reference>
<feature type="transmembrane region" description="Helical" evidence="2">
    <location>
        <begin position="6"/>
        <end position="31"/>
    </location>
</feature>
<evidence type="ECO:0000313" key="3">
    <source>
        <dbReference type="EMBL" id="MCG4609564.1"/>
    </source>
</evidence>
<sequence length="72" mass="7566">MDQLDALALAGQCLLGVLGFMALIGLALLLVNWIGRRRGEKTDAPASQNAGDTGETAGHKTIEQSTKKDKGE</sequence>
<keyword evidence="2" id="KW-1133">Transmembrane helix</keyword>